<dbReference type="AlphaFoldDB" id="A0A1T0CQM4"/>
<keyword evidence="2 3" id="KW-0808">Transferase</keyword>
<keyword evidence="1 3" id="KW-0489">Methyltransferase</keyword>
<organism evidence="3 4">
    <name type="scientific">Moraxella pluranimalium</name>
    <dbReference type="NCBI Taxonomy" id="470453"/>
    <lineage>
        <taxon>Bacteria</taxon>
        <taxon>Pseudomonadati</taxon>
        <taxon>Pseudomonadota</taxon>
        <taxon>Gammaproteobacteria</taxon>
        <taxon>Moraxellales</taxon>
        <taxon>Moraxellaceae</taxon>
        <taxon>Moraxella</taxon>
    </lineage>
</organism>
<dbReference type="InterPro" id="IPR002052">
    <property type="entry name" value="DNA_methylase_N6_adenine_CS"/>
</dbReference>
<dbReference type="GO" id="GO:0008168">
    <property type="term" value="F:methyltransferase activity"/>
    <property type="evidence" value="ECO:0007669"/>
    <property type="project" value="UniProtKB-KW"/>
</dbReference>
<protein>
    <submittedName>
        <fullName evidence="3">DNA methyltransferase</fullName>
    </submittedName>
</protein>
<evidence type="ECO:0000313" key="3">
    <source>
        <dbReference type="EMBL" id="OOS24650.1"/>
    </source>
</evidence>
<sequence>MPKAKNSNLSNAKKAKNDEFYTQYHDIEKEMNAYLDFDADVFRGKTIFLPCDDPEWSNFTRYFAQNFARLGLKKLISTSFAHQSKNLNNSYQPSLFESENPLYDTEKSIQQGKIFTLTQDNNADGVIDLQDLQWQYLQGDGDFRSDEIKALRDEADMIITNPPFSLFREFVAWIMEADKQFVIIGNMNAITYKEIFPLISGNTLWLGATGNGNDMVFAVPKGTEVTESDRKKAERLGYIGDYTRLGNSCWFTSLEHGRRHQPLQLMTMDDNLKFNKKLDGKNAYQQYDNYNAIEVPFTNAIPADFDGVMGVPISFLDKYCPEQFEILGMCENEDLYNLKTKVYTSQEKSNAYFAKFGKKGNYDLNASAVLEIDNRLEKVYQRILIRHKKGIN</sequence>
<dbReference type="EMBL" id="MUYU01000009">
    <property type="protein sequence ID" value="OOS24650.1"/>
    <property type="molecule type" value="Genomic_DNA"/>
</dbReference>
<dbReference type="InterPro" id="IPR025247">
    <property type="entry name" value="EcoRI-like_methylase"/>
</dbReference>
<dbReference type="GO" id="GO:0003676">
    <property type="term" value="F:nucleic acid binding"/>
    <property type="evidence" value="ECO:0007669"/>
    <property type="project" value="InterPro"/>
</dbReference>
<dbReference type="GO" id="GO:0032259">
    <property type="term" value="P:methylation"/>
    <property type="evidence" value="ECO:0007669"/>
    <property type="project" value="UniProtKB-KW"/>
</dbReference>
<evidence type="ECO:0000313" key="4">
    <source>
        <dbReference type="Proteomes" id="UP000189800"/>
    </source>
</evidence>
<gene>
    <name evidence="3" type="ORF">B0680_04275</name>
</gene>
<comment type="caution">
    <text evidence="3">The sequence shown here is derived from an EMBL/GenBank/DDBJ whole genome shotgun (WGS) entry which is preliminary data.</text>
</comment>
<keyword evidence="4" id="KW-1185">Reference proteome</keyword>
<dbReference type="Proteomes" id="UP000189800">
    <property type="component" value="Unassembled WGS sequence"/>
</dbReference>
<evidence type="ECO:0000256" key="2">
    <source>
        <dbReference type="ARBA" id="ARBA00022679"/>
    </source>
</evidence>
<dbReference type="PROSITE" id="PS00092">
    <property type="entry name" value="N6_MTASE"/>
    <property type="match status" value="1"/>
</dbReference>
<reference evidence="3 4" key="1">
    <citation type="submission" date="2017-02" db="EMBL/GenBank/DDBJ databases">
        <title>Draft genome sequence of Moraxella pluranimalium CCUG 54913T type strain.</title>
        <authorList>
            <person name="Salva-Serra F."/>
            <person name="Engstrom-Jakobsson H."/>
            <person name="Thorell K."/>
            <person name="Jaen-Luchoro D."/>
            <person name="Gonzales-Siles L."/>
            <person name="Karlsson R."/>
            <person name="Yazdan S."/>
            <person name="Boulund F."/>
            <person name="Johnning A."/>
            <person name="Engstrand L."/>
            <person name="Kristiansson E."/>
            <person name="Moore E."/>
        </authorList>
    </citation>
    <scope>NUCLEOTIDE SEQUENCE [LARGE SCALE GENOMIC DNA]</scope>
    <source>
        <strain evidence="3 4">CCUG 54913</strain>
    </source>
</reference>
<dbReference type="OrthoDB" id="9774673at2"/>
<dbReference type="RefSeq" id="WP_078253818.1">
    <property type="nucleotide sequence ID" value="NZ_MUYU01000009.1"/>
</dbReference>
<evidence type="ECO:0000256" key="1">
    <source>
        <dbReference type="ARBA" id="ARBA00022603"/>
    </source>
</evidence>
<accession>A0A1T0CQM4</accession>
<dbReference type="Pfam" id="PF13651">
    <property type="entry name" value="EcoRI_methylase"/>
    <property type="match status" value="1"/>
</dbReference>
<proteinExistence type="predicted"/>
<dbReference type="STRING" id="470453.B0680_04275"/>
<name>A0A1T0CQM4_9GAMM</name>